<protein>
    <recommendedName>
        <fullName evidence="2">CREG-like beta-barrel domain-containing protein</fullName>
    </recommendedName>
</protein>
<gene>
    <name evidence="3" type="ORF">C7212DRAFT_296176</name>
</gene>
<comment type="caution">
    <text evidence="3">The sequence shown here is derived from an EMBL/GenBank/DDBJ whole genome shotgun (WGS) entry which is preliminary data.</text>
</comment>
<feature type="domain" description="CREG-like beta-barrel" evidence="2">
    <location>
        <begin position="27"/>
        <end position="195"/>
    </location>
</feature>
<organism evidence="3 4">
    <name type="scientific">Tuber magnatum</name>
    <name type="common">white Piedmont truffle</name>
    <dbReference type="NCBI Taxonomy" id="42249"/>
    <lineage>
        <taxon>Eukaryota</taxon>
        <taxon>Fungi</taxon>
        <taxon>Dikarya</taxon>
        <taxon>Ascomycota</taxon>
        <taxon>Pezizomycotina</taxon>
        <taxon>Pezizomycetes</taxon>
        <taxon>Pezizales</taxon>
        <taxon>Tuberaceae</taxon>
        <taxon>Tuber</taxon>
    </lineage>
</organism>
<dbReference type="PANTHER" id="PTHR37273">
    <property type="entry name" value="CHROMOSOME 8, WHOLE GENOME SHOTGUN SEQUENCE"/>
    <property type="match status" value="1"/>
</dbReference>
<evidence type="ECO:0000313" key="3">
    <source>
        <dbReference type="EMBL" id="PWW76322.1"/>
    </source>
</evidence>
<dbReference type="SUPFAM" id="SSF50475">
    <property type="entry name" value="FMN-binding split barrel"/>
    <property type="match status" value="1"/>
</dbReference>
<dbReference type="AlphaFoldDB" id="A0A317SPC8"/>
<evidence type="ECO:0000259" key="2">
    <source>
        <dbReference type="Pfam" id="PF13883"/>
    </source>
</evidence>
<keyword evidence="4" id="KW-1185">Reference proteome</keyword>
<dbReference type="STRING" id="42249.A0A317SPC8"/>
<evidence type="ECO:0000313" key="4">
    <source>
        <dbReference type="Proteomes" id="UP000246991"/>
    </source>
</evidence>
<dbReference type="OrthoDB" id="2138282at2759"/>
<feature type="chain" id="PRO_5016273899" description="CREG-like beta-barrel domain-containing protein" evidence="1">
    <location>
        <begin position="18"/>
        <end position="232"/>
    </location>
</feature>
<dbReference type="PANTHER" id="PTHR37273:SF1">
    <property type="entry name" value="ADL397C-AP"/>
    <property type="match status" value="1"/>
</dbReference>
<dbReference type="Pfam" id="PF13883">
    <property type="entry name" value="CREG_beta-barrel"/>
    <property type="match status" value="1"/>
</dbReference>
<dbReference type="InterPro" id="IPR012349">
    <property type="entry name" value="Split_barrel_FMN-bd"/>
</dbReference>
<dbReference type="Gene3D" id="2.30.110.10">
    <property type="entry name" value="Electron Transport, Fmn-binding Protein, Chain A"/>
    <property type="match status" value="1"/>
</dbReference>
<evidence type="ECO:0000256" key="1">
    <source>
        <dbReference type="SAM" id="SignalP"/>
    </source>
</evidence>
<dbReference type="EMBL" id="PYWC01000035">
    <property type="protein sequence ID" value="PWW76322.1"/>
    <property type="molecule type" value="Genomic_DNA"/>
</dbReference>
<proteinExistence type="predicted"/>
<name>A0A317SPC8_9PEZI</name>
<feature type="signal peptide" evidence="1">
    <location>
        <begin position="1"/>
        <end position="17"/>
    </location>
</feature>
<dbReference type="Proteomes" id="UP000246991">
    <property type="component" value="Unassembled WGS sequence"/>
</dbReference>
<sequence length="232" mass="25548">MHFPLQHLLLSLPLAIAHPAKDITKVPTAQEAAVQARELLRSEKIGTLSTVFPSSDAGGLSGHPIGMMDYYADCSNNGNPTLLAIKIATSFRNAKNGAPISLTLREHSPSSEFYSPAAHHRLSLMGRLSPPIPSNSDEGRLARACFTKVHPDAKWWIPGNPIHESEWVTFEVERVYWVGGFGDREFIGDIPVELYRNVTLKEGVANAAMPFNIQRVWVGLKSVLRIQKGDDT</sequence>
<reference evidence="3 4" key="1">
    <citation type="submission" date="2018-03" db="EMBL/GenBank/DDBJ databases">
        <title>Genomes of Pezizomycetes fungi and the evolution of truffles.</title>
        <authorList>
            <person name="Murat C."/>
            <person name="Payen T."/>
            <person name="Noel B."/>
            <person name="Kuo A."/>
            <person name="Martin F.M."/>
        </authorList>
    </citation>
    <scope>NUCLEOTIDE SEQUENCE [LARGE SCALE GENOMIC DNA]</scope>
    <source>
        <strain evidence="3">091103-1</strain>
    </source>
</reference>
<dbReference type="InterPro" id="IPR055343">
    <property type="entry name" value="CREG_beta-barrel"/>
</dbReference>
<accession>A0A317SPC8</accession>
<keyword evidence="1" id="KW-0732">Signal</keyword>